<dbReference type="InterPro" id="IPR002350">
    <property type="entry name" value="Kazal_dom"/>
</dbReference>
<keyword evidence="2" id="KW-0677">Repeat</keyword>
<protein>
    <recommendedName>
        <fullName evidence="6">Kazal-like domain-containing protein</fullName>
    </recommendedName>
</protein>
<comment type="caution">
    <text evidence="7">The sequence shown here is derived from an EMBL/GenBank/DDBJ whole genome shotgun (WGS) entry which is preliminary data.</text>
</comment>
<keyword evidence="4" id="KW-0325">Glycoprotein</keyword>
<dbReference type="PROSITE" id="PS51257">
    <property type="entry name" value="PROKAR_LIPOPROTEIN"/>
    <property type="match status" value="1"/>
</dbReference>
<keyword evidence="3" id="KW-1015">Disulfide bond</keyword>
<dbReference type="InterPro" id="IPR036773">
    <property type="entry name" value="TB_dom_sf"/>
</dbReference>
<dbReference type="CDD" id="cd00104">
    <property type="entry name" value="KAZAL_FS"/>
    <property type="match status" value="2"/>
</dbReference>
<dbReference type="PANTHER" id="PTHR13866:SF14">
    <property type="entry name" value="BM-40"/>
    <property type="match status" value="1"/>
</dbReference>
<evidence type="ECO:0000313" key="7">
    <source>
        <dbReference type="EMBL" id="CAL5130383.1"/>
    </source>
</evidence>
<gene>
    <name evidence="7" type="ORF">CDAUBV1_LOCUS2187</name>
</gene>
<evidence type="ECO:0000256" key="3">
    <source>
        <dbReference type="ARBA" id="ARBA00023157"/>
    </source>
</evidence>
<dbReference type="GO" id="GO:0005518">
    <property type="term" value="F:collagen binding"/>
    <property type="evidence" value="ECO:0007669"/>
    <property type="project" value="TreeGrafter"/>
</dbReference>
<accession>A0AAV2T1V6</accession>
<dbReference type="EMBL" id="CAXLJL010000063">
    <property type="protein sequence ID" value="CAL5130383.1"/>
    <property type="molecule type" value="Genomic_DNA"/>
</dbReference>
<dbReference type="Gene3D" id="3.90.290.10">
    <property type="entry name" value="TGF-beta binding (TB) domain"/>
    <property type="match status" value="1"/>
</dbReference>
<dbReference type="SMART" id="SM00274">
    <property type="entry name" value="FOLN"/>
    <property type="match status" value="3"/>
</dbReference>
<dbReference type="Proteomes" id="UP001497525">
    <property type="component" value="Unassembled WGS sequence"/>
</dbReference>
<keyword evidence="1 5" id="KW-0732">Signal</keyword>
<dbReference type="PANTHER" id="PTHR13866">
    <property type="entry name" value="SPARC OSTEONECTIN"/>
    <property type="match status" value="1"/>
</dbReference>
<dbReference type="GO" id="GO:0050840">
    <property type="term" value="F:extracellular matrix binding"/>
    <property type="evidence" value="ECO:0007669"/>
    <property type="project" value="TreeGrafter"/>
</dbReference>
<dbReference type="GO" id="GO:0005615">
    <property type="term" value="C:extracellular space"/>
    <property type="evidence" value="ECO:0007669"/>
    <property type="project" value="TreeGrafter"/>
</dbReference>
<feature type="signal peptide" evidence="5">
    <location>
        <begin position="1"/>
        <end position="20"/>
    </location>
</feature>
<evidence type="ECO:0000313" key="8">
    <source>
        <dbReference type="Proteomes" id="UP001497525"/>
    </source>
</evidence>
<feature type="chain" id="PRO_5043629317" description="Kazal-like domain-containing protein" evidence="5">
    <location>
        <begin position="21"/>
        <end position="453"/>
    </location>
</feature>
<reference evidence="7" key="1">
    <citation type="submission" date="2024-06" db="EMBL/GenBank/DDBJ databases">
        <authorList>
            <person name="Liu X."/>
            <person name="Lenzi L."/>
            <person name="Haldenby T S."/>
            <person name="Uol C."/>
        </authorList>
    </citation>
    <scope>NUCLEOTIDE SEQUENCE</scope>
</reference>
<dbReference type="Gene3D" id="3.30.60.30">
    <property type="match status" value="2"/>
</dbReference>
<dbReference type="GO" id="GO:0005509">
    <property type="term" value="F:calcium ion binding"/>
    <property type="evidence" value="ECO:0007669"/>
    <property type="project" value="TreeGrafter"/>
</dbReference>
<feature type="domain" description="Kazal-like" evidence="6">
    <location>
        <begin position="294"/>
        <end position="338"/>
    </location>
</feature>
<evidence type="ECO:0000259" key="6">
    <source>
        <dbReference type="PROSITE" id="PS51465"/>
    </source>
</evidence>
<evidence type="ECO:0000256" key="2">
    <source>
        <dbReference type="ARBA" id="ARBA00022737"/>
    </source>
</evidence>
<organism evidence="7 8">
    <name type="scientific">Calicophoron daubneyi</name>
    <name type="common">Rumen fluke</name>
    <name type="synonym">Paramphistomum daubneyi</name>
    <dbReference type="NCBI Taxonomy" id="300641"/>
    <lineage>
        <taxon>Eukaryota</taxon>
        <taxon>Metazoa</taxon>
        <taxon>Spiralia</taxon>
        <taxon>Lophotrochozoa</taxon>
        <taxon>Platyhelminthes</taxon>
        <taxon>Trematoda</taxon>
        <taxon>Digenea</taxon>
        <taxon>Plagiorchiida</taxon>
        <taxon>Pronocephalata</taxon>
        <taxon>Paramphistomoidea</taxon>
        <taxon>Paramphistomidae</taxon>
        <taxon>Calicophoron</taxon>
    </lineage>
</organism>
<dbReference type="Pfam" id="PF07648">
    <property type="entry name" value="Kazal_2"/>
    <property type="match status" value="3"/>
</dbReference>
<evidence type="ECO:0000256" key="1">
    <source>
        <dbReference type="ARBA" id="ARBA00022729"/>
    </source>
</evidence>
<sequence>MKRLVIFSILFTFLNKCAYGHQVFSNLPTGGSCFRHKLSTGNCVGIIKGVESQTECCKVGGFYLNRHLTQQEYLRDHLLFEVGSPNCIEACHDIVQTTCKGYVCPEDYVCQVVDSQPACLCISQCTAMDYESGPVCTSSLQQFRNRCQLKQARCNSAGQTFQEIPCSESGAMCAVTSSLSFAEDALVSDLLLNSSFPGQNLEPWLTQAVNKRGTIVMNRKIHGRWQHMSGRRMHTRRDYSVATMKRPSKTEIVRTDRAGAYHCPKGEYCLLQQYDGRPTCLRWPVGYRGEFRGCPTGVFSAPKCGTDNRTYWNECQLEYASLRKQVEIRIAYEGECRSDATCENVQCLKEGMSCRPHHLTNQPVCLDCASLPVDCNVSLRNGIRDDALKAEERKYYRTLGYPTWETNVQTNGWPMVCGSNGMTYSNVCFLHIVNCLSSTFVEFRQPQYCNSGL</sequence>
<dbReference type="InterPro" id="IPR003645">
    <property type="entry name" value="Fol_N"/>
</dbReference>
<evidence type="ECO:0000256" key="5">
    <source>
        <dbReference type="SAM" id="SignalP"/>
    </source>
</evidence>
<proteinExistence type="predicted"/>
<dbReference type="SMART" id="SM00280">
    <property type="entry name" value="KAZAL"/>
    <property type="match status" value="2"/>
</dbReference>
<evidence type="ECO:0000256" key="4">
    <source>
        <dbReference type="ARBA" id="ARBA00023180"/>
    </source>
</evidence>
<dbReference type="SUPFAM" id="SSF100895">
    <property type="entry name" value="Kazal-type serine protease inhibitors"/>
    <property type="match status" value="3"/>
</dbReference>
<dbReference type="AlphaFoldDB" id="A0AAV2T1V6"/>
<name>A0AAV2T1V6_CALDB</name>
<dbReference type="PROSITE" id="PS51465">
    <property type="entry name" value="KAZAL_2"/>
    <property type="match status" value="1"/>
</dbReference>
<dbReference type="InterPro" id="IPR036058">
    <property type="entry name" value="Kazal_dom_sf"/>
</dbReference>